<accession>A0A7S7SMN3</accession>
<dbReference type="AlphaFoldDB" id="A0A7S7SMN3"/>
<dbReference type="Proteomes" id="UP000593892">
    <property type="component" value="Chromosome"/>
</dbReference>
<reference evidence="1 2" key="1">
    <citation type="submission" date="2020-10" db="EMBL/GenBank/DDBJ databases">
        <title>Complete genome sequence of Paludibaculum fermentans P105T, a facultatively anaerobic acidobacterium capable of dissimilatory Fe(III) reduction.</title>
        <authorList>
            <person name="Dedysh S.N."/>
            <person name="Beletsky A.V."/>
            <person name="Kulichevskaya I.S."/>
            <person name="Mardanov A.V."/>
            <person name="Ravin N.V."/>
        </authorList>
    </citation>
    <scope>NUCLEOTIDE SEQUENCE [LARGE SCALE GENOMIC DNA]</scope>
    <source>
        <strain evidence="1 2">P105</strain>
    </source>
</reference>
<organism evidence="1 2">
    <name type="scientific">Paludibaculum fermentans</name>
    <dbReference type="NCBI Taxonomy" id="1473598"/>
    <lineage>
        <taxon>Bacteria</taxon>
        <taxon>Pseudomonadati</taxon>
        <taxon>Acidobacteriota</taxon>
        <taxon>Terriglobia</taxon>
        <taxon>Bryobacterales</taxon>
        <taxon>Bryobacteraceae</taxon>
        <taxon>Paludibaculum</taxon>
    </lineage>
</organism>
<dbReference type="NCBIfam" id="NF033572">
    <property type="entry name" value="transpos_ISKra4"/>
    <property type="match status" value="1"/>
</dbReference>
<keyword evidence="2" id="KW-1185">Reference proteome</keyword>
<evidence type="ECO:0000313" key="1">
    <source>
        <dbReference type="EMBL" id="QOY91462.1"/>
    </source>
</evidence>
<sequence>MRRSMHRAGATMLGRLLSEPAAPTDRPSCGCGHRARYHDTRARQLLTMLGPVEFQRGYYLCPHCHQGQSPRDRELDVEGTGFSPGVRRMMAAVGSETSFEQGREQLELLAGLEVTSKSVERQSEAIGADIEAGDRKEIRRAKQLELPEVCTLAVPVFYIEMDGTGIPVTVKERAGRAGKTEGQPARTREVKLGCVFTQTTTDEDGRPIRDPDSTSYVAALETAEEFGLRLYTEAWRRGWSGARQKAVLGDGAVWIWNLAEQHFPGAIQIVDLYHARQHIWELAAKLFPNDERTRKRWAALCVDRLDTGKIEALVKILRQLRPDSDKLAQDVDNDADYFERNAERMRYPKFRAQGLFVGSGVVEAGCRTVVGKRLKCSGIFWTVRGANAILALRCCRLSSRFEDYGESRSRAA</sequence>
<evidence type="ECO:0000313" key="2">
    <source>
        <dbReference type="Proteomes" id="UP000593892"/>
    </source>
</evidence>
<proteinExistence type="predicted"/>
<dbReference type="EMBL" id="CP063849">
    <property type="protein sequence ID" value="QOY91462.1"/>
    <property type="molecule type" value="Genomic_DNA"/>
</dbReference>
<dbReference type="KEGG" id="pfer:IRI77_16385"/>
<name>A0A7S7SMN3_PALFE</name>
<protein>
    <submittedName>
        <fullName evidence="1">ISKra4 family transposase</fullName>
    </submittedName>
</protein>
<gene>
    <name evidence="1" type="ORF">IRI77_16385</name>
</gene>